<accession>A0AA35KV61</accession>
<dbReference type="EMBL" id="OX395134">
    <property type="protein sequence ID" value="CAI5784182.1"/>
    <property type="molecule type" value="Genomic_DNA"/>
</dbReference>
<evidence type="ECO:0000313" key="2">
    <source>
        <dbReference type="Proteomes" id="UP001178461"/>
    </source>
</evidence>
<keyword evidence="2" id="KW-1185">Reference proteome</keyword>
<evidence type="ECO:0000313" key="1">
    <source>
        <dbReference type="EMBL" id="CAI5784182.1"/>
    </source>
</evidence>
<name>A0AA35KV61_9SAUR</name>
<sequence>MRSFTFHLHDRCLHPRRKPRPPQLPSCECTLHGYISRCLGPFQPLAKCTNGRRTSTTRISTTGRVQKLEESTPLVEDQLRSTELQKIGQRLQHFVP</sequence>
<organism evidence="1 2">
    <name type="scientific">Podarcis lilfordi</name>
    <name type="common">Lilford's wall lizard</name>
    <dbReference type="NCBI Taxonomy" id="74358"/>
    <lineage>
        <taxon>Eukaryota</taxon>
        <taxon>Metazoa</taxon>
        <taxon>Chordata</taxon>
        <taxon>Craniata</taxon>
        <taxon>Vertebrata</taxon>
        <taxon>Euteleostomi</taxon>
        <taxon>Lepidosauria</taxon>
        <taxon>Squamata</taxon>
        <taxon>Bifurcata</taxon>
        <taxon>Unidentata</taxon>
        <taxon>Episquamata</taxon>
        <taxon>Laterata</taxon>
        <taxon>Lacertibaenia</taxon>
        <taxon>Lacertidae</taxon>
        <taxon>Podarcis</taxon>
    </lineage>
</organism>
<protein>
    <submittedName>
        <fullName evidence="1">Uncharacterized protein</fullName>
    </submittedName>
</protein>
<gene>
    <name evidence="1" type="ORF">PODLI_1B034537</name>
</gene>
<dbReference type="Proteomes" id="UP001178461">
    <property type="component" value="Chromosome 9"/>
</dbReference>
<reference evidence="1" key="1">
    <citation type="submission" date="2022-12" db="EMBL/GenBank/DDBJ databases">
        <authorList>
            <person name="Alioto T."/>
            <person name="Alioto T."/>
            <person name="Gomez Garrido J."/>
        </authorList>
    </citation>
    <scope>NUCLEOTIDE SEQUENCE</scope>
</reference>
<proteinExistence type="predicted"/>
<dbReference type="AlphaFoldDB" id="A0AA35KV61"/>